<gene>
    <name evidence="1" type="ORF">K443DRAFT_677797</name>
</gene>
<name>A0A0C9XWX5_9AGAR</name>
<evidence type="ECO:0000313" key="1">
    <source>
        <dbReference type="EMBL" id="KIK02152.1"/>
    </source>
</evidence>
<evidence type="ECO:0000313" key="2">
    <source>
        <dbReference type="Proteomes" id="UP000054477"/>
    </source>
</evidence>
<reference evidence="2" key="2">
    <citation type="submission" date="2015-01" db="EMBL/GenBank/DDBJ databases">
        <title>Evolutionary Origins and Diversification of the Mycorrhizal Mutualists.</title>
        <authorList>
            <consortium name="DOE Joint Genome Institute"/>
            <consortium name="Mycorrhizal Genomics Consortium"/>
            <person name="Kohler A."/>
            <person name="Kuo A."/>
            <person name="Nagy L.G."/>
            <person name="Floudas D."/>
            <person name="Copeland A."/>
            <person name="Barry K.W."/>
            <person name="Cichocki N."/>
            <person name="Veneault-Fourrey C."/>
            <person name="LaButti K."/>
            <person name="Lindquist E.A."/>
            <person name="Lipzen A."/>
            <person name="Lundell T."/>
            <person name="Morin E."/>
            <person name="Murat C."/>
            <person name="Riley R."/>
            <person name="Ohm R."/>
            <person name="Sun H."/>
            <person name="Tunlid A."/>
            <person name="Henrissat B."/>
            <person name="Grigoriev I.V."/>
            <person name="Hibbett D.S."/>
            <person name="Martin F."/>
        </authorList>
    </citation>
    <scope>NUCLEOTIDE SEQUENCE [LARGE SCALE GENOMIC DNA]</scope>
    <source>
        <strain evidence="2">LaAM-08-1</strain>
    </source>
</reference>
<organism evidence="1 2">
    <name type="scientific">Laccaria amethystina LaAM-08-1</name>
    <dbReference type="NCBI Taxonomy" id="1095629"/>
    <lineage>
        <taxon>Eukaryota</taxon>
        <taxon>Fungi</taxon>
        <taxon>Dikarya</taxon>
        <taxon>Basidiomycota</taxon>
        <taxon>Agaricomycotina</taxon>
        <taxon>Agaricomycetes</taxon>
        <taxon>Agaricomycetidae</taxon>
        <taxon>Agaricales</taxon>
        <taxon>Agaricineae</taxon>
        <taxon>Hydnangiaceae</taxon>
        <taxon>Laccaria</taxon>
    </lineage>
</organism>
<dbReference type="AlphaFoldDB" id="A0A0C9XWX5"/>
<accession>A0A0C9XWX5</accession>
<sequence>MPLLGALFRIGCKSPEWRSCPIVTYDLSRQPTLCLSRTHEHYKSVASNASDHVNR</sequence>
<dbReference type="EMBL" id="KN838596">
    <property type="protein sequence ID" value="KIK02152.1"/>
    <property type="molecule type" value="Genomic_DNA"/>
</dbReference>
<reference evidence="1 2" key="1">
    <citation type="submission" date="2014-04" db="EMBL/GenBank/DDBJ databases">
        <authorList>
            <consortium name="DOE Joint Genome Institute"/>
            <person name="Kuo A."/>
            <person name="Kohler A."/>
            <person name="Nagy L.G."/>
            <person name="Floudas D."/>
            <person name="Copeland A."/>
            <person name="Barry K.W."/>
            <person name="Cichocki N."/>
            <person name="Veneault-Fourrey C."/>
            <person name="LaButti K."/>
            <person name="Lindquist E.A."/>
            <person name="Lipzen A."/>
            <person name="Lundell T."/>
            <person name="Morin E."/>
            <person name="Murat C."/>
            <person name="Sun H."/>
            <person name="Tunlid A."/>
            <person name="Henrissat B."/>
            <person name="Grigoriev I.V."/>
            <person name="Hibbett D.S."/>
            <person name="Martin F."/>
            <person name="Nordberg H.P."/>
            <person name="Cantor M.N."/>
            <person name="Hua S.X."/>
        </authorList>
    </citation>
    <scope>NUCLEOTIDE SEQUENCE [LARGE SCALE GENOMIC DNA]</scope>
    <source>
        <strain evidence="1 2">LaAM-08-1</strain>
    </source>
</reference>
<dbReference type="Proteomes" id="UP000054477">
    <property type="component" value="Unassembled WGS sequence"/>
</dbReference>
<keyword evidence="2" id="KW-1185">Reference proteome</keyword>
<proteinExistence type="predicted"/>
<protein>
    <submittedName>
        <fullName evidence="1">Uncharacterized protein</fullName>
    </submittedName>
</protein>
<dbReference type="HOGENOM" id="CLU_3032720_0_0_1"/>